<dbReference type="Proteomes" id="UP000823388">
    <property type="component" value="Chromosome 9N"/>
</dbReference>
<accession>A0A8T0N716</accession>
<comment type="cofactor">
    <cofactor evidence="1">
        <name>Cu(2+)</name>
        <dbReference type="ChEBI" id="CHEBI:29036"/>
    </cofactor>
</comment>
<evidence type="ECO:0000256" key="8">
    <source>
        <dbReference type="SAM" id="MobiDB-lite"/>
    </source>
</evidence>
<dbReference type="InterPro" id="IPR022739">
    <property type="entry name" value="Polyphenol_oxidase_cen"/>
</dbReference>
<keyword evidence="4" id="KW-0883">Thioether bond</keyword>
<dbReference type="Pfam" id="PF12143">
    <property type="entry name" value="PPO1_KFDV"/>
    <property type="match status" value="1"/>
</dbReference>
<evidence type="ECO:0000259" key="9">
    <source>
        <dbReference type="PROSITE" id="PS00498"/>
    </source>
</evidence>
<protein>
    <recommendedName>
        <fullName evidence="9">Tyrosinase copper-binding domain-containing protein</fullName>
    </recommendedName>
</protein>
<dbReference type="PANTHER" id="PTHR11474">
    <property type="entry name" value="TYROSINASE FAMILY MEMBER"/>
    <property type="match status" value="1"/>
</dbReference>
<proteinExistence type="inferred from homology"/>
<dbReference type="InterPro" id="IPR002227">
    <property type="entry name" value="Tyrosinase_Cu-bd"/>
</dbReference>
<comment type="caution">
    <text evidence="10">The sequence shown here is derived from an EMBL/GenBank/DDBJ whole genome shotgun (WGS) entry which is preliminary data.</text>
</comment>
<feature type="compositionally biased region" description="Polar residues" evidence="8">
    <location>
        <begin position="420"/>
        <end position="431"/>
    </location>
</feature>
<dbReference type="EMBL" id="CM029054">
    <property type="protein sequence ID" value="KAG2542866.1"/>
    <property type="molecule type" value="Genomic_DNA"/>
</dbReference>
<evidence type="ECO:0000313" key="10">
    <source>
        <dbReference type="EMBL" id="KAG2542866.1"/>
    </source>
</evidence>
<dbReference type="PRINTS" id="PR00092">
    <property type="entry name" value="TYROSINASE"/>
</dbReference>
<dbReference type="InterPro" id="IPR050316">
    <property type="entry name" value="Tyrosinase/Hemocyanin"/>
</dbReference>
<dbReference type="PROSITE" id="PS00210">
    <property type="entry name" value="HEMOCYANIN_2"/>
    <property type="match status" value="1"/>
</dbReference>
<dbReference type="InterPro" id="IPR008922">
    <property type="entry name" value="Di-copper_centre_dom_sf"/>
</dbReference>
<dbReference type="InterPro" id="IPR013788">
    <property type="entry name" value="Hemocyanin/hexamerin"/>
</dbReference>
<feature type="domain" description="Tyrosinase copper-binding" evidence="9">
    <location>
        <begin position="341"/>
        <end position="352"/>
    </location>
</feature>
<evidence type="ECO:0000256" key="2">
    <source>
        <dbReference type="ARBA" id="ARBA00009928"/>
    </source>
</evidence>
<keyword evidence="6" id="KW-0186">Copper</keyword>
<evidence type="ECO:0000256" key="7">
    <source>
        <dbReference type="ARBA" id="ARBA00023157"/>
    </source>
</evidence>
<keyword evidence="7" id="KW-1015">Disulfide bond</keyword>
<reference evidence="10" key="1">
    <citation type="submission" date="2020-05" db="EMBL/GenBank/DDBJ databases">
        <title>WGS assembly of Panicum virgatum.</title>
        <authorList>
            <person name="Lovell J.T."/>
            <person name="Jenkins J."/>
            <person name="Shu S."/>
            <person name="Juenger T.E."/>
            <person name="Schmutz J."/>
        </authorList>
    </citation>
    <scope>NUCLEOTIDE SEQUENCE</scope>
    <source>
        <strain evidence="10">AP13</strain>
    </source>
</reference>
<dbReference type="Pfam" id="PF00264">
    <property type="entry name" value="Tyrosinase"/>
    <property type="match status" value="1"/>
</dbReference>
<evidence type="ECO:0000256" key="3">
    <source>
        <dbReference type="ARBA" id="ARBA00022723"/>
    </source>
</evidence>
<evidence type="ECO:0000256" key="1">
    <source>
        <dbReference type="ARBA" id="ARBA00001973"/>
    </source>
</evidence>
<organism evidence="10 11">
    <name type="scientific">Panicum virgatum</name>
    <name type="common">Blackwell switchgrass</name>
    <dbReference type="NCBI Taxonomy" id="38727"/>
    <lineage>
        <taxon>Eukaryota</taxon>
        <taxon>Viridiplantae</taxon>
        <taxon>Streptophyta</taxon>
        <taxon>Embryophyta</taxon>
        <taxon>Tracheophyta</taxon>
        <taxon>Spermatophyta</taxon>
        <taxon>Magnoliopsida</taxon>
        <taxon>Liliopsida</taxon>
        <taxon>Poales</taxon>
        <taxon>Poaceae</taxon>
        <taxon>PACMAD clade</taxon>
        <taxon>Panicoideae</taxon>
        <taxon>Panicodae</taxon>
        <taxon>Paniceae</taxon>
        <taxon>Panicinae</taxon>
        <taxon>Panicum</taxon>
        <taxon>Panicum sect. Hiantes</taxon>
    </lineage>
</organism>
<sequence length="583" mass="64478">MASAGAGYHLQLFPRTAAASACPAASLGSSRKKAQRRTTLLCRAAGGDYFRIDRRDVLAGLTGVALGVYPNLAVAAGTEPDDSNKNRAKSRSRRTASSARAARPLARACFKPPLSVSRVLWPAHRADEHLDLVEKYKKALTKMRELPADDPRNFARQAAIHEAYCDGHYHLLGAAGAGNEPFDVHFSWLFAPWHRMYIYFYERILGSLIDDDTFALPYWNWDAPAGMALPAMFEDSTSPLYDAKRNPEHVNAYVNFMHPKDGVLIPWMKMRDGKNALGASDFLGGNFSPAVDRNSGTSGKLESAAHTGIHIWLGNPSMCKDKDNGKVCELDMGFLGTASRDPVFYSHHANADRLWHIWSTRLEGRNFEDQEWLNTSFTFYDKDKSLVRVTVRDFLDPAKLGYRYEDDEEKKQPWEDSAPDLSSDSKTKATSTGAGTINNYFISGSFPKMKYNLSPLRLTQGQNVELPSVARPKPTTPKQQQVLVFDAVEFSPREEAKFDVVINVAPEQAGNLDPRYKEYAGSFASLPRGGGKNTLVVPVELPLDDVLNDIGAANDGAVNVVIVPRTQGITIVTKPRIESKAAY</sequence>
<dbReference type="GO" id="GO:0046872">
    <property type="term" value="F:metal ion binding"/>
    <property type="evidence" value="ECO:0007669"/>
    <property type="project" value="UniProtKB-KW"/>
</dbReference>
<dbReference type="PANTHER" id="PTHR11474:SF117">
    <property type="entry name" value="POLYPHENOL OXIDASE CHLOROPLASTIC"/>
    <property type="match status" value="1"/>
</dbReference>
<gene>
    <name evidence="10" type="ORF">PVAP13_9NG815677</name>
</gene>
<evidence type="ECO:0000313" key="11">
    <source>
        <dbReference type="Proteomes" id="UP000823388"/>
    </source>
</evidence>
<keyword evidence="11" id="KW-1185">Reference proteome</keyword>
<dbReference type="PROSITE" id="PS00498">
    <property type="entry name" value="TYROSINASE_2"/>
    <property type="match status" value="1"/>
</dbReference>
<dbReference type="AlphaFoldDB" id="A0A8T0N716"/>
<dbReference type="Gene3D" id="1.10.1280.10">
    <property type="entry name" value="Di-copper center containing domain from catechol oxidase"/>
    <property type="match status" value="1"/>
</dbReference>
<dbReference type="GO" id="GO:0004097">
    <property type="term" value="F:catechol oxidase activity"/>
    <property type="evidence" value="ECO:0007669"/>
    <property type="project" value="InterPro"/>
</dbReference>
<evidence type="ECO:0000256" key="4">
    <source>
        <dbReference type="ARBA" id="ARBA00022784"/>
    </source>
</evidence>
<dbReference type="InterPro" id="IPR022740">
    <property type="entry name" value="Polyphenol_oxidase_C"/>
</dbReference>
<dbReference type="Pfam" id="PF12142">
    <property type="entry name" value="PPO1_DWL"/>
    <property type="match status" value="1"/>
</dbReference>
<name>A0A8T0N716_PANVG</name>
<keyword evidence="5" id="KW-0560">Oxidoreductase</keyword>
<dbReference type="SUPFAM" id="SSF48056">
    <property type="entry name" value="Di-copper centre-containing domain"/>
    <property type="match status" value="1"/>
</dbReference>
<evidence type="ECO:0000256" key="5">
    <source>
        <dbReference type="ARBA" id="ARBA00023002"/>
    </source>
</evidence>
<feature type="region of interest" description="Disordered" evidence="8">
    <location>
        <begin position="76"/>
        <end position="100"/>
    </location>
</feature>
<feature type="region of interest" description="Disordered" evidence="8">
    <location>
        <begin position="405"/>
        <end position="431"/>
    </location>
</feature>
<keyword evidence="3" id="KW-0479">Metal-binding</keyword>
<evidence type="ECO:0000256" key="6">
    <source>
        <dbReference type="ARBA" id="ARBA00023008"/>
    </source>
</evidence>
<comment type="similarity">
    <text evidence="2">Belongs to the tyrosinase family.</text>
</comment>